<dbReference type="Pfam" id="PF12796">
    <property type="entry name" value="Ank_2"/>
    <property type="match status" value="1"/>
</dbReference>
<dbReference type="InterPro" id="IPR001841">
    <property type="entry name" value="Znf_RING"/>
</dbReference>
<sequence length="579" mass="64990">MTSSDVHTILEALEAVKQDFTCVVCLEMCKKPVTLKSCFHLICEEHFEKLDKCPKCHTRITENEAFKDNRLEACVHSAKELDKMFAPLKMNSSTLQSSKVDDSATTDVNTTKSAKMIKSKAEAKEKSKASTKSNKKISKIENVNIASSSKMNKALKKRINKCETATHVTCPPEVGRAAELLNEGNNPNPNPNASLLSVASSSKLSKTFEKRNIKGETALHVACRLGKVDKVVELLNAGANPNTKDNAGWTPLHEVVQNGRLDLVKLLLQHNTLINVPGQGNETPLHEAVRYNHKDIVEELVKHGAHLYARNCKGETPVQLASNDIKKVLEEAAENILQTQGANVTHISELQTEVDFDDIKIHCISQFRTVHNKLKTLCKHHNNMHIEAKFTKKVTHLLVDTEDDGVCSPNLDVLQGIVYGIWILSSQWITNSTEEKLQPFTMYEVKGVGSNKFNGPKNARYNKYKQLPGLFNGCHFYLHNFITNYEISKSIILNKTILSKLITDADGIVLRRVPNPESIPEAEKLVPYHAKKGGKLDMCSHYIIFKDMYEPMYNMKHIKALPVGWLIECIEKYELCEPE</sequence>
<dbReference type="InterPro" id="IPR002110">
    <property type="entry name" value="Ankyrin_rpt"/>
</dbReference>
<protein>
    <submittedName>
        <fullName evidence="10">(apollo) hypothetical protein</fullName>
    </submittedName>
</protein>
<dbReference type="OrthoDB" id="2384350at2759"/>
<evidence type="ECO:0000256" key="7">
    <source>
        <dbReference type="SAM" id="MobiDB-lite"/>
    </source>
</evidence>
<name>A0A8S3XQV3_PARAO</name>
<dbReference type="GO" id="GO:0004842">
    <property type="term" value="F:ubiquitin-protein transferase activity"/>
    <property type="evidence" value="ECO:0007669"/>
    <property type="project" value="TreeGrafter"/>
</dbReference>
<evidence type="ECO:0000313" key="10">
    <source>
        <dbReference type="EMBL" id="CAG5036947.1"/>
    </source>
</evidence>
<feature type="domain" description="BRCT" evidence="9">
    <location>
        <begin position="466"/>
        <end position="579"/>
    </location>
</feature>
<feature type="repeat" description="ANK" evidence="5">
    <location>
        <begin position="214"/>
        <end position="246"/>
    </location>
</feature>
<dbReference type="AlphaFoldDB" id="A0A8S3XQV3"/>
<feature type="compositionally biased region" description="Polar residues" evidence="7">
    <location>
        <begin position="96"/>
        <end position="111"/>
    </location>
</feature>
<evidence type="ECO:0000256" key="6">
    <source>
        <dbReference type="PROSITE-ProRule" id="PRU00175"/>
    </source>
</evidence>
<keyword evidence="2 6" id="KW-0479">Metal-binding</keyword>
<dbReference type="PROSITE" id="PS50172">
    <property type="entry name" value="BRCT"/>
    <property type="match status" value="1"/>
</dbReference>
<feature type="domain" description="RING-type" evidence="8">
    <location>
        <begin position="22"/>
        <end position="57"/>
    </location>
</feature>
<dbReference type="EMBL" id="CAJQZP010001297">
    <property type="protein sequence ID" value="CAG5036947.1"/>
    <property type="molecule type" value="Genomic_DNA"/>
</dbReference>
<dbReference type="GO" id="GO:0008270">
    <property type="term" value="F:zinc ion binding"/>
    <property type="evidence" value="ECO:0007669"/>
    <property type="project" value="UniProtKB-KW"/>
</dbReference>
<gene>
    <name evidence="10" type="ORF">PAPOLLO_LOCUS20965</name>
</gene>
<feature type="compositionally biased region" description="Basic and acidic residues" evidence="7">
    <location>
        <begin position="119"/>
        <end position="128"/>
    </location>
</feature>
<keyword evidence="4 5" id="KW-0040">ANK repeat</keyword>
<evidence type="ECO:0000256" key="4">
    <source>
        <dbReference type="ARBA" id="ARBA00023043"/>
    </source>
</evidence>
<dbReference type="Pfam" id="PF00023">
    <property type="entry name" value="Ank"/>
    <property type="match status" value="1"/>
</dbReference>
<dbReference type="Proteomes" id="UP000691718">
    <property type="component" value="Unassembled WGS sequence"/>
</dbReference>
<evidence type="ECO:0000256" key="3">
    <source>
        <dbReference type="ARBA" id="ARBA00022833"/>
    </source>
</evidence>
<keyword evidence="3" id="KW-0862">Zinc</keyword>
<keyword evidence="2 6" id="KW-0863">Zinc-finger</keyword>
<keyword evidence="1" id="KW-0677">Repeat</keyword>
<dbReference type="GO" id="GO:0085020">
    <property type="term" value="P:protein K6-linked ubiquitination"/>
    <property type="evidence" value="ECO:0007669"/>
    <property type="project" value="TreeGrafter"/>
</dbReference>
<organism evidence="10 11">
    <name type="scientific">Parnassius apollo</name>
    <name type="common">Apollo butterfly</name>
    <name type="synonym">Papilio apollo</name>
    <dbReference type="NCBI Taxonomy" id="110799"/>
    <lineage>
        <taxon>Eukaryota</taxon>
        <taxon>Metazoa</taxon>
        <taxon>Ecdysozoa</taxon>
        <taxon>Arthropoda</taxon>
        <taxon>Hexapoda</taxon>
        <taxon>Insecta</taxon>
        <taxon>Pterygota</taxon>
        <taxon>Neoptera</taxon>
        <taxon>Endopterygota</taxon>
        <taxon>Lepidoptera</taxon>
        <taxon>Glossata</taxon>
        <taxon>Ditrysia</taxon>
        <taxon>Papilionoidea</taxon>
        <taxon>Papilionidae</taxon>
        <taxon>Parnassiinae</taxon>
        <taxon>Parnassini</taxon>
        <taxon>Parnassius</taxon>
        <taxon>Parnassius</taxon>
    </lineage>
</organism>
<evidence type="ECO:0000256" key="1">
    <source>
        <dbReference type="ARBA" id="ARBA00022737"/>
    </source>
</evidence>
<dbReference type="PANTHER" id="PTHR24171">
    <property type="entry name" value="ANKYRIN REPEAT DOMAIN-CONTAINING PROTEIN 39-RELATED"/>
    <property type="match status" value="1"/>
</dbReference>
<reference evidence="10" key="1">
    <citation type="submission" date="2021-04" db="EMBL/GenBank/DDBJ databases">
        <authorList>
            <person name="Tunstrom K."/>
        </authorList>
    </citation>
    <scope>NUCLEOTIDE SEQUENCE</scope>
</reference>
<dbReference type="InterPro" id="IPR001357">
    <property type="entry name" value="BRCT_dom"/>
</dbReference>
<evidence type="ECO:0000259" key="9">
    <source>
        <dbReference type="PROSITE" id="PS50172"/>
    </source>
</evidence>
<dbReference type="GO" id="GO:0070531">
    <property type="term" value="C:BRCA1-A complex"/>
    <property type="evidence" value="ECO:0007669"/>
    <property type="project" value="TreeGrafter"/>
</dbReference>
<dbReference type="PROSITE" id="PS50089">
    <property type="entry name" value="ZF_RING_2"/>
    <property type="match status" value="1"/>
</dbReference>
<evidence type="ECO:0000256" key="2">
    <source>
        <dbReference type="ARBA" id="ARBA00022771"/>
    </source>
</evidence>
<feature type="region of interest" description="Disordered" evidence="7">
    <location>
        <begin position="96"/>
        <end position="135"/>
    </location>
</feature>
<accession>A0A8S3XQV3</accession>
<comment type="caution">
    <text evidence="10">The sequence shown here is derived from an EMBL/GenBank/DDBJ whole genome shotgun (WGS) entry which is preliminary data.</text>
</comment>
<dbReference type="PROSITE" id="PS50088">
    <property type="entry name" value="ANK_REPEAT"/>
    <property type="match status" value="3"/>
</dbReference>
<evidence type="ECO:0000259" key="8">
    <source>
        <dbReference type="PROSITE" id="PS50089"/>
    </source>
</evidence>
<proteinExistence type="predicted"/>
<keyword evidence="11" id="KW-1185">Reference proteome</keyword>
<evidence type="ECO:0000313" key="11">
    <source>
        <dbReference type="Proteomes" id="UP000691718"/>
    </source>
</evidence>
<dbReference type="PANTHER" id="PTHR24171:SF8">
    <property type="entry name" value="BRCA1-ASSOCIATED RING DOMAIN PROTEIN 1"/>
    <property type="match status" value="1"/>
</dbReference>
<dbReference type="GO" id="GO:0031436">
    <property type="term" value="C:BRCA1-BARD1 complex"/>
    <property type="evidence" value="ECO:0007669"/>
    <property type="project" value="TreeGrafter"/>
</dbReference>
<dbReference type="SMART" id="SM00248">
    <property type="entry name" value="ANK"/>
    <property type="match status" value="3"/>
</dbReference>
<feature type="repeat" description="ANK" evidence="5">
    <location>
        <begin position="280"/>
        <end position="312"/>
    </location>
</feature>
<feature type="repeat" description="ANK" evidence="5">
    <location>
        <begin position="247"/>
        <end position="279"/>
    </location>
</feature>
<dbReference type="SMART" id="SM00292">
    <property type="entry name" value="BRCT"/>
    <property type="match status" value="2"/>
</dbReference>
<evidence type="ECO:0000256" key="5">
    <source>
        <dbReference type="PROSITE-ProRule" id="PRU00023"/>
    </source>
</evidence>
<dbReference type="PROSITE" id="PS50297">
    <property type="entry name" value="ANK_REP_REGION"/>
    <property type="match status" value="3"/>
</dbReference>